<sequence length="296" mass="34962">MVAGSCGFTKKHYLRQRELSSLGSATSLTGETLGAIPMDDIVKQIILEKIRVSLEDYKIHADELLKIINIHFAKENDRLRNIAILNLQRYYSGLICVTTLIKEYKFYKPIEFNYILILRALTLDFITLEYLKSQHDLGNDKFNEASKKINNISAIETYRYCDNIEDKYREPFREFVAKNIFPENYSFDESRNKFILKNSNSISPWKMAEYFKDKKNTFAFDAYKLYANFSLVEHFNNLTFSAMKGETNTNLNNMLWAMYYIFHGHYTCFEILDFFPKHTSEIVEKRNYFLSLLHEV</sequence>
<name>A0A1G5KBQ1_9FLAO</name>
<proteinExistence type="predicted"/>
<evidence type="ECO:0000313" key="1">
    <source>
        <dbReference type="EMBL" id="SCY98032.1"/>
    </source>
</evidence>
<reference evidence="1 2" key="1">
    <citation type="submission" date="2016-10" db="EMBL/GenBank/DDBJ databases">
        <authorList>
            <person name="de Groot N.N."/>
        </authorList>
    </citation>
    <scope>NUCLEOTIDE SEQUENCE [LARGE SCALE GENOMIC DNA]</scope>
    <source>
        <strain evidence="1 2">CGMCC 1.7031</strain>
    </source>
</reference>
<accession>A0A1G5KBQ1</accession>
<gene>
    <name evidence="1" type="ORF">SAMN02927903_03223</name>
</gene>
<dbReference type="RefSeq" id="WP_139149753.1">
    <property type="nucleotide sequence ID" value="NZ_FMVF01000027.1"/>
</dbReference>
<organism evidence="1 2">
    <name type="scientific">Flavobacterium caeni</name>
    <dbReference type="NCBI Taxonomy" id="490189"/>
    <lineage>
        <taxon>Bacteria</taxon>
        <taxon>Pseudomonadati</taxon>
        <taxon>Bacteroidota</taxon>
        <taxon>Flavobacteriia</taxon>
        <taxon>Flavobacteriales</taxon>
        <taxon>Flavobacteriaceae</taxon>
        <taxon>Flavobacterium</taxon>
    </lineage>
</organism>
<dbReference type="EMBL" id="FMVF01000027">
    <property type="protein sequence ID" value="SCY98032.1"/>
    <property type="molecule type" value="Genomic_DNA"/>
</dbReference>
<keyword evidence="2" id="KW-1185">Reference proteome</keyword>
<dbReference type="AlphaFoldDB" id="A0A1G5KBQ1"/>
<dbReference type="Proteomes" id="UP000199354">
    <property type="component" value="Unassembled WGS sequence"/>
</dbReference>
<evidence type="ECO:0000313" key="2">
    <source>
        <dbReference type="Proteomes" id="UP000199354"/>
    </source>
</evidence>
<protein>
    <submittedName>
        <fullName evidence="1">Uncharacterized protein</fullName>
    </submittedName>
</protein>